<proteinExistence type="predicted"/>
<dbReference type="SUPFAM" id="SSF52091">
    <property type="entry name" value="SpoIIaa-like"/>
    <property type="match status" value="1"/>
</dbReference>
<feature type="transmembrane region" description="Helical" evidence="6">
    <location>
        <begin position="239"/>
        <end position="256"/>
    </location>
</feature>
<accession>A0A9P7G6M0</accession>
<dbReference type="AlphaFoldDB" id="A0A9P7G6M0"/>
<dbReference type="PROSITE" id="PS50801">
    <property type="entry name" value="STAS"/>
    <property type="match status" value="1"/>
</dbReference>
<dbReference type="InterPro" id="IPR036513">
    <property type="entry name" value="STAS_dom_sf"/>
</dbReference>
<keyword evidence="4 6" id="KW-0472">Membrane</keyword>
<dbReference type="GO" id="GO:0008271">
    <property type="term" value="F:secondary active sulfate transmembrane transporter activity"/>
    <property type="evidence" value="ECO:0007669"/>
    <property type="project" value="InterPro"/>
</dbReference>
<reference evidence="8" key="1">
    <citation type="submission" date="2020-07" db="EMBL/GenBank/DDBJ databases">
        <authorList>
            <person name="Nieuwenhuis M."/>
            <person name="Van De Peppel L.J.J."/>
        </authorList>
    </citation>
    <scope>NUCLEOTIDE SEQUENCE</scope>
    <source>
        <strain evidence="8">AP01</strain>
        <tissue evidence="8">Mycelium</tissue>
    </source>
</reference>
<evidence type="ECO:0000256" key="3">
    <source>
        <dbReference type="ARBA" id="ARBA00022989"/>
    </source>
</evidence>
<dbReference type="PROSITE" id="PS01130">
    <property type="entry name" value="SLC26A"/>
    <property type="match status" value="1"/>
</dbReference>
<feature type="transmembrane region" description="Helical" evidence="6">
    <location>
        <begin position="95"/>
        <end position="112"/>
    </location>
</feature>
<dbReference type="Proteomes" id="UP000775547">
    <property type="component" value="Unassembled WGS sequence"/>
</dbReference>
<keyword evidence="3 6" id="KW-1133">Transmembrane helix</keyword>
<evidence type="ECO:0000256" key="2">
    <source>
        <dbReference type="ARBA" id="ARBA00022692"/>
    </source>
</evidence>
<evidence type="ECO:0000256" key="5">
    <source>
        <dbReference type="SAM" id="MobiDB-lite"/>
    </source>
</evidence>
<sequence>MSSTATAKKLGKRFIGYPEEIVPVVTVKDWATQYAVDPKQRVVDYLVSLFPLFQWLPRYNLGWLTGDVIAGLTVGMVVVPQGMSYAQLATLPPEYGLYSSFVGVLIYCFFATSKDVSIGPVAVMSLTVAQVIKHVEHAHPKEWTGPTIATTLALITGFIVLGIGLLRIGWLVEFIPAPAVSGFMTGSAISIAAGQVPGLMGITGFEYVELLVKANHTRAATYKVIINTLKGLPRTKLDAAWGLPGLVALYGIRILCDYLGKRYPRRTRLFFFISVLRNAFVILVLTIAAWLYTRHRKNSAGKYPIKILQTVPAGLKHIGQPSVDSKLIAALGPELPVATIILLLEHIAISKSFGRLNGYKINPNQELIAIGVTNTVGSCFGAYPATGSFSRSALKSKSGVRTPAAGIVTAIVVIVALYGLTPAFFWIPTAGLSAVIIHAVADLVASPSQVYSFWRVSPLEFVIWAAAVLVTIFSSIENGIYTSIASSLVLLLIRLAHPRGSFLGKVTIRKGAAYSKETRDVFVPLSKNSVNPHVKISPLSPGVIAYRFEESYLYPNCSLVNDALVDYVREHTRRGKDMRNVKPSDRPWNDPGPGRSSGEEEALANEKLPRIHAIVLDFSQVSHIDTTAVQALIDTRREVEKWADHPVEFHFATILSPWIRRALTAGGFGLGTSSSPPDLAAVVPYRDGRSDITEQELEVSNDIESGDIKTINSSSEANSEFEPIIAEDTPFFHIDLLSAVRAAESGVGRFDAST</sequence>
<dbReference type="InterPro" id="IPR002645">
    <property type="entry name" value="STAS_dom"/>
</dbReference>
<dbReference type="CDD" id="cd07042">
    <property type="entry name" value="STAS_SulP_like_sulfate_transporter"/>
    <property type="match status" value="1"/>
</dbReference>
<dbReference type="PANTHER" id="PTHR11814">
    <property type="entry name" value="SULFATE TRANSPORTER"/>
    <property type="match status" value="1"/>
</dbReference>
<comment type="subcellular location">
    <subcellularLocation>
        <location evidence="1">Membrane</location>
        <topology evidence="1">Multi-pass membrane protein</topology>
    </subcellularLocation>
</comment>
<feature type="transmembrane region" description="Helical" evidence="6">
    <location>
        <begin position="147"/>
        <end position="170"/>
    </location>
</feature>
<feature type="region of interest" description="Disordered" evidence="5">
    <location>
        <begin position="575"/>
        <end position="603"/>
    </location>
</feature>
<feature type="domain" description="STAS" evidence="7">
    <location>
        <begin position="541"/>
        <end position="668"/>
    </location>
</feature>
<dbReference type="InterPro" id="IPR001902">
    <property type="entry name" value="SLC26A/SulP_fam"/>
</dbReference>
<reference evidence="8" key="2">
    <citation type="submission" date="2021-10" db="EMBL/GenBank/DDBJ databases">
        <title>Phylogenomics reveals ancestral predisposition of the termite-cultivated fungus Termitomyces towards a domesticated lifestyle.</title>
        <authorList>
            <person name="Auxier B."/>
            <person name="Grum-Grzhimaylo A."/>
            <person name="Cardenas M.E."/>
            <person name="Lodge J.D."/>
            <person name="Laessoe T."/>
            <person name="Pedersen O."/>
            <person name="Smith M.E."/>
            <person name="Kuyper T.W."/>
            <person name="Franco-Molano E.A."/>
            <person name="Baroni T.J."/>
            <person name="Aanen D.K."/>
        </authorList>
    </citation>
    <scope>NUCLEOTIDE SEQUENCE</scope>
    <source>
        <strain evidence="8">AP01</strain>
        <tissue evidence="8">Mycelium</tissue>
    </source>
</reference>
<gene>
    <name evidence="8" type="ORF">DXG03_007294</name>
</gene>
<organism evidence="8 9">
    <name type="scientific">Asterophora parasitica</name>
    <dbReference type="NCBI Taxonomy" id="117018"/>
    <lineage>
        <taxon>Eukaryota</taxon>
        <taxon>Fungi</taxon>
        <taxon>Dikarya</taxon>
        <taxon>Basidiomycota</taxon>
        <taxon>Agaricomycotina</taxon>
        <taxon>Agaricomycetes</taxon>
        <taxon>Agaricomycetidae</taxon>
        <taxon>Agaricales</taxon>
        <taxon>Tricholomatineae</taxon>
        <taxon>Lyophyllaceae</taxon>
        <taxon>Asterophora</taxon>
    </lineage>
</organism>
<dbReference type="InterPro" id="IPR011547">
    <property type="entry name" value="SLC26A/SulP_dom"/>
</dbReference>
<feature type="transmembrane region" description="Helical" evidence="6">
    <location>
        <begin position="400"/>
        <end position="419"/>
    </location>
</feature>
<feature type="transmembrane region" description="Helical" evidence="6">
    <location>
        <begin position="268"/>
        <end position="292"/>
    </location>
</feature>
<dbReference type="NCBIfam" id="TIGR00815">
    <property type="entry name" value="sulP"/>
    <property type="match status" value="1"/>
</dbReference>
<feature type="compositionally biased region" description="Basic and acidic residues" evidence="5">
    <location>
        <begin position="575"/>
        <end position="588"/>
    </location>
</feature>
<feature type="transmembrane region" description="Helical" evidence="6">
    <location>
        <begin position="425"/>
        <end position="445"/>
    </location>
</feature>
<dbReference type="Gene3D" id="3.30.750.24">
    <property type="entry name" value="STAS domain"/>
    <property type="match status" value="1"/>
</dbReference>
<feature type="transmembrane region" description="Helical" evidence="6">
    <location>
        <begin position="61"/>
        <end position="83"/>
    </location>
</feature>
<evidence type="ECO:0000313" key="8">
    <source>
        <dbReference type="EMBL" id="KAG5645017.1"/>
    </source>
</evidence>
<keyword evidence="9" id="KW-1185">Reference proteome</keyword>
<comment type="caution">
    <text evidence="8">The sequence shown here is derived from an EMBL/GenBank/DDBJ whole genome shotgun (WGS) entry which is preliminary data.</text>
</comment>
<evidence type="ECO:0000259" key="7">
    <source>
        <dbReference type="PROSITE" id="PS50801"/>
    </source>
</evidence>
<keyword evidence="2 6" id="KW-0812">Transmembrane</keyword>
<evidence type="ECO:0000256" key="6">
    <source>
        <dbReference type="SAM" id="Phobius"/>
    </source>
</evidence>
<dbReference type="Pfam" id="PF00916">
    <property type="entry name" value="Sulfate_transp"/>
    <property type="match status" value="1"/>
</dbReference>
<evidence type="ECO:0000256" key="4">
    <source>
        <dbReference type="ARBA" id="ARBA00023136"/>
    </source>
</evidence>
<dbReference type="EMBL" id="JABCKV010000052">
    <property type="protein sequence ID" value="KAG5645017.1"/>
    <property type="molecule type" value="Genomic_DNA"/>
</dbReference>
<evidence type="ECO:0000313" key="9">
    <source>
        <dbReference type="Proteomes" id="UP000775547"/>
    </source>
</evidence>
<dbReference type="OrthoDB" id="288203at2759"/>
<dbReference type="GO" id="GO:0016020">
    <property type="term" value="C:membrane"/>
    <property type="evidence" value="ECO:0007669"/>
    <property type="project" value="UniProtKB-SubCell"/>
</dbReference>
<feature type="transmembrane region" description="Helical" evidence="6">
    <location>
        <begin position="452"/>
        <end position="473"/>
    </location>
</feature>
<dbReference type="InterPro" id="IPR018045">
    <property type="entry name" value="S04_transporter_CS"/>
</dbReference>
<dbReference type="Pfam" id="PF01740">
    <property type="entry name" value="STAS"/>
    <property type="match status" value="1"/>
</dbReference>
<name>A0A9P7G6M0_9AGAR</name>
<protein>
    <recommendedName>
        <fullName evidence="7">STAS domain-containing protein</fullName>
    </recommendedName>
</protein>
<feature type="transmembrane region" description="Helical" evidence="6">
    <location>
        <begin position="327"/>
        <end position="349"/>
    </location>
</feature>
<feature type="transmembrane region" description="Helical" evidence="6">
    <location>
        <begin position="118"/>
        <end position="135"/>
    </location>
</feature>
<evidence type="ECO:0000256" key="1">
    <source>
        <dbReference type="ARBA" id="ARBA00004141"/>
    </source>
</evidence>